<dbReference type="Proteomes" id="UP001605036">
    <property type="component" value="Unassembled WGS sequence"/>
</dbReference>
<evidence type="ECO:0000313" key="1">
    <source>
        <dbReference type="EMBL" id="KAL2620946.1"/>
    </source>
</evidence>
<keyword evidence="2" id="KW-1185">Reference proteome</keyword>
<comment type="caution">
    <text evidence="1">The sequence shown here is derived from an EMBL/GenBank/DDBJ whole genome shotgun (WGS) entry which is preliminary data.</text>
</comment>
<protein>
    <submittedName>
        <fullName evidence="1">Uncharacterized protein</fullName>
    </submittedName>
</protein>
<evidence type="ECO:0000313" key="2">
    <source>
        <dbReference type="Proteomes" id="UP001605036"/>
    </source>
</evidence>
<accession>A0ABD1Y2H2</accession>
<reference evidence="1 2" key="1">
    <citation type="submission" date="2024-09" db="EMBL/GenBank/DDBJ databases">
        <title>Chromosome-scale assembly of Riccia fluitans.</title>
        <authorList>
            <person name="Paukszto L."/>
            <person name="Sawicki J."/>
            <person name="Karawczyk K."/>
            <person name="Piernik-Szablinska J."/>
            <person name="Szczecinska M."/>
            <person name="Mazdziarz M."/>
        </authorList>
    </citation>
    <scope>NUCLEOTIDE SEQUENCE [LARGE SCALE GENOMIC DNA]</scope>
    <source>
        <strain evidence="1">Rf_01</strain>
        <tissue evidence="1">Aerial parts of the thallus</tissue>
    </source>
</reference>
<dbReference type="EMBL" id="JBHFFA010000006">
    <property type="protein sequence ID" value="KAL2620946.1"/>
    <property type="molecule type" value="Genomic_DNA"/>
</dbReference>
<name>A0ABD1Y2H2_9MARC</name>
<gene>
    <name evidence="1" type="ORF">R1flu_001151</name>
</gene>
<dbReference type="AlphaFoldDB" id="A0ABD1Y2H2"/>
<sequence>MVAVVSGAEAGRCLAPQGIDPHAIRESNTQEHVTQKEIGQPISTLSIPRARSDLALSPSLWVVEDETGGPAGHSDMCFWENSGTILSSLVAHGRALRIRCKA</sequence>
<proteinExistence type="predicted"/>
<organism evidence="1 2">
    <name type="scientific">Riccia fluitans</name>
    <dbReference type="NCBI Taxonomy" id="41844"/>
    <lineage>
        <taxon>Eukaryota</taxon>
        <taxon>Viridiplantae</taxon>
        <taxon>Streptophyta</taxon>
        <taxon>Embryophyta</taxon>
        <taxon>Marchantiophyta</taxon>
        <taxon>Marchantiopsida</taxon>
        <taxon>Marchantiidae</taxon>
        <taxon>Marchantiales</taxon>
        <taxon>Ricciaceae</taxon>
        <taxon>Riccia</taxon>
    </lineage>
</organism>